<dbReference type="RefSeq" id="WP_091613957.1">
    <property type="nucleotide sequence ID" value="NZ_FNNC01000003.1"/>
</dbReference>
<evidence type="ECO:0000313" key="5">
    <source>
        <dbReference type="Proteomes" id="UP000199488"/>
    </source>
</evidence>
<dbReference type="Gene3D" id="3.40.630.30">
    <property type="match status" value="1"/>
</dbReference>
<keyword evidence="5" id="KW-1185">Reference proteome</keyword>
<dbReference type="CDD" id="cd04301">
    <property type="entry name" value="NAT_SF"/>
    <property type="match status" value="1"/>
</dbReference>
<keyword evidence="1" id="KW-0808">Transferase</keyword>
<dbReference type="InterPro" id="IPR050832">
    <property type="entry name" value="Bact_Acetyltransf"/>
</dbReference>
<proteinExistence type="predicted"/>
<dbReference type="EMBL" id="FNNC01000003">
    <property type="protein sequence ID" value="SDW57283.1"/>
    <property type="molecule type" value="Genomic_DNA"/>
</dbReference>
<dbReference type="Pfam" id="PF00583">
    <property type="entry name" value="Acetyltransf_1"/>
    <property type="match status" value="1"/>
</dbReference>
<keyword evidence="2" id="KW-0012">Acyltransferase</keyword>
<evidence type="ECO:0000256" key="2">
    <source>
        <dbReference type="ARBA" id="ARBA00023315"/>
    </source>
</evidence>
<dbReference type="Proteomes" id="UP000199488">
    <property type="component" value="Unassembled WGS sequence"/>
</dbReference>
<evidence type="ECO:0000313" key="4">
    <source>
        <dbReference type="EMBL" id="SDW57283.1"/>
    </source>
</evidence>
<sequence>MYIKRTEDPVLLSRLNQSLHEWHVNLHPELFFPYDQPSAQSYFEKKLADDCHMFFIAVEDDEPLGYVWLELRKEKGNDFKRPSHYGYIYQIVVKDQHQGQGVGAFLMKEAEYAARDYGADRLELDYLAQNYIAEAFYKKIGYEPRRVTVHKEL</sequence>
<evidence type="ECO:0000259" key="3">
    <source>
        <dbReference type="PROSITE" id="PS51186"/>
    </source>
</evidence>
<organism evidence="4 5">
    <name type="scientific">Marinococcus luteus</name>
    <dbReference type="NCBI Taxonomy" id="1122204"/>
    <lineage>
        <taxon>Bacteria</taxon>
        <taxon>Bacillati</taxon>
        <taxon>Bacillota</taxon>
        <taxon>Bacilli</taxon>
        <taxon>Bacillales</taxon>
        <taxon>Bacillaceae</taxon>
        <taxon>Marinococcus</taxon>
    </lineage>
</organism>
<dbReference type="OrthoDB" id="360261at2"/>
<dbReference type="STRING" id="1122204.SAMN05421781_1793"/>
<name>A0A1H2UM95_9BACI</name>
<keyword evidence="4" id="KW-0689">Ribosomal protein</keyword>
<dbReference type="AlphaFoldDB" id="A0A1H2UM95"/>
<evidence type="ECO:0000256" key="1">
    <source>
        <dbReference type="ARBA" id="ARBA00022679"/>
    </source>
</evidence>
<dbReference type="SUPFAM" id="SSF55729">
    <property type="entry name" value="Acyl-CoA N-acyltransferases (Nat)"/>
    <property type="match status" value="1"/>
</dbReference>
<dbReference type="InterPro" id="IPR016181">
    <property type="entry name" value="Acyl_CoA_acyltransferase"/>
</dbReference>
<keyword evidence="4" id="KW-0687">Ribonucleoprotein</keyword>
<dbReference type="PANTHER" id="PTHR43877:SF2">
    <property type="entry name" value="AMINOALKYLPHOSPHONATE N-ACETYLTRANSFERASE-RELATED"/>
    <property type="match status" value="1"/>
</dbReference>
<feature type="domain" description="N-acetyltransferase" evidence="3">
    <location>
        <begin position="10"/>
        <end position="153"/>
    </location>
</feature>
<dbReference type="InterPro" id="IPR000182">
    <property type="entry name" value="GNAT_dom"/>
</dbReference>
<reference evidence="4 5" key="1">
    <citation type="submission" date="2016-10" db="EMBL/GenBank/DDBJ databases">
        <authorList>
            <person name="de Groot N.N."/>
        </authorList>
    </citation>
    <scope>NUCLEOTIDE SEQUENCE [LARGE SCALE GENOMIC DNA]</scope>
    <source>
        <strain evidence="4 5">DSM 23126</strain>
    </source>
</reference>
<dbReference type="GO" id="GO:0005840">
    <property type="term" value="C:ribosome"/>
    <property type="evidence" value="ECO:0007669"/>
    <property type="project" value="UniProtKB-KW"/>
</dbReference>
<accession>A0A1H2UM95</accession>
<gene>
    <name evidence="4" type="ORF">SAMN05421781_1793</name>
</gene>
<dbReference type="PROSITE" id="PS51186">
    <property type="entry name" value="GNAT"/>
    <property type="match status" value="1"/>
</dbReference>
<dbReference type="PANTHER" id="PTHR43877">
    <property type="entry name" value="AMINOALKYLPHOSPHONATE N-ACETYLTRANSFERASE-RELATED-RELATED"/>
    <property type="match status" value="1"/>
</dbReference>
<protein>
    <submittedName>
        <fullName evidence="4">Ribosomal protein S18 acetylase RimI</fullName>
    </submittedName>
</protein>
<dbReference type="GO" id="GO:0016747">
    <property type="term" value="F:acyltransferase activity, transferring groups other than amino-acyl groups"/>
    <property type="evidence" value="ECO:0007669"/>
    <property type="project" value="InterPro"/>
</dbReference>